<dbReference type="NCBIfam" id="NF000801">
    <property type="entry name" value="PRK00055.1-3"/>
    <property type="match status" value="1"/>
</dbReference>
<feature type="binding site" evidence="8">
    <location>
        <position position="68"/>
    </location>
    <ligand>
        <name>Zn(2+)</name>
        <dbReference type="ChEBI" id="CHEBI:29105"/>
        <label>2</label>
        <note>catalytic</note>
    </ligand>
</feature>
<dbReference type="STRING" id="388413.ALPR1_13959"/>
<reference evidence="9 10" key="1">
    <citation type="journal article" date="2011" name="J. Bacteriol.">
        <title>Complete genome sequence of Algoriphagus sp. PR1, bacterial prey of a colony-forming choanoflagellate.</title>
        <authorList>
            <person name="Alegado R.A."/>
            <person name="Ferriera S."/>
            <person name="Nusbaum C."/>
            <person name="Young S.K."/>
            <person name="Zeng Q."/>
            <person name="Imamovic A."/>
            <person name="Fairclough S.R."/>
            <person name="King N."/>
        </authorList>
    </citation>
    <scope>NUCLEOTIDE SEQUENCE [LARGE SCALE GENOMIC DNA]</scope>
    <source>
        <strain evidence="9 10">PR1</strain>
    </source>
</reference>
<dbReference type="RefSeq" id="WP_008201395.1">
    <property type="nucleotide sequence ID" value="NZ_CM001023.1"/>
</dbReference>
<keyword evidence="6 8" id="KW-0378">Hydrolase</keyword>
<dbReference type="Gene3D" id="3.60.15.10">
    <property type="entry name" value="Ribonuclease Z/Hydroxyacylglutathione hydrolase-like"/>
    <property type="match status" value="1"/>
</dbReference>
<feature type="binding site" evidence="8">
    <location>
        <position position="66"/>
    </location>
    <ligand>
        <name>Zn(2+)</name>
        <dbReference type="ChEBI" id="CHEBI:29105"/>
        <label>1</label>
        <note>catalytic</note>
    </ligand>
</feature>
<dbReference type="GO" id="GO:0008270">
    <property type="term" value="F:zinc ion binding"/>
    <property type="evidence" value="ECO:0007669"/>
    <property type="project" value="UniProtKB-UniRule"/>
</dbReference>
<comment type="cofactor">
    <cofactor evidence="8">
        <name>Zn(2+)</name>
        <dbReference type="ChEBI" id="CHEBI:29105"/>
    </cofactor>
    <text evidence="8">Binds 2 Zn(2+) ions.</text>
</comment>
<evidence type="ECO:0000256" key="1">
    <source>
        <dbReference type="ARBA" id="ARBA00011738"/>
    </source>
</evidence>
<dbReference type="PANTHER" id="PTHR46018">
    <property type="entry name" value="ZINC PHOSPHODIESTERASE ELAC PROTEIN 1"/>
    <property type="match status" value="1"/>
</dbReference>
<comment type="catalytic activity">
    <reaction evidence="8">
        <text>Endonucleolytic cleavage of RNA, removing extra 3' nucleotides from tRNA precursor, generating 3' termini of tRNAs. A 3'-hydroxy group is left at the tRNA terminus and a 5'-phosphoryl group is left at the trailer molecule.</text>
        <dbReference type="EC" id="3.1.26.11"/>
    </reaction>
</comment>
<keyword evidence="2 8" id="KW-0819">tRNA processing</keyword>
<comment type="function">
    <text evidence="8">Zinc phosphodiesterase, which displays some tRNA 3'-processing endonuclease activity. Probably involved in tRNA maturation, by removing a 3'-trailer from precursor tRNA.</text>
</comment>
<keyword evidence="7 8" id="KW-0862">Zinc</keyword>
<gene>
    <name evidence="8" type="primary">rnz</name>
    <name evidence="9" type="ORF">ALPR1_13959</name>
</gene>
<evidence type="ECO:0000256" key="4">
    <source>
        <dbReference type="ARBA" id="ARBA00022723"/>
    </source>
</evidence>
<feature type="active site" description="Proton acceptor" evidence="8">
    <location>
        <position position="68"/>
    </location>
</feature>
<evidence type="ECO:0000256" key="5">
    <source>
        <dbReference type="ARBA" id="ARBA00022759"/>
    </source>
</evidence>
<dbReference type="EMBL" id="CM001023">
    <property type="protein sequence ID" value="EAZ79181.1"/>
    <property type="molecule type" value="Genomic_DNA"/>
</dbReference>
<evidence type="ECO:0000256" key="7">
    <source>
        <dbReference type="ARBA" id="ARBA00022833"/>
    </source>
</evidence>
<comment type="subunit">
    <text evidence="1 8">Homodimer.</text>
</comment>
<feature type="binding site" evidence="8">
    <location>
        <position position="64"/>
    </location>
    <ligand>
        <name>Zn(2+)</name>
        <dbReference type="ChEBI" id="CHEBI:29105"/>
        <label>1</label>
        <note>catalytic</note>
    </ligand>
</feature>
<dbReference type="Proteomes" id="UP000003919">
    <property type="component" value="Chromosome"/>
</dbReference>
<accession>A3I2Y2</accession>
<dbReference type="EC" id="3.1.26.11" evidence="8"/>
<dbReference type="HAMAP" id="MF_01818">
    <property type="entry name" value="RNase_Z_BN"/>
    <property type="match status" value="1"/>
</dbReference>
<evidence type="ECO:0000256" key="2">
    <source>
        <dbReference type="ARBA" id="ARBA00022694"/>
    </source>
</evidence>
<dbReference type="eggNOG" id="COG1234">
    <property type="taxonomic scope" value="Bacteria"/>
</dbReference>
<dbReference type="InterPro" id="IPR036866">
    <property type="entry name" value="RibonucZ/Hydroxyglut_hydro"/>
</dbReference>
<keyword evidence="10" id="KW-1185">Reference proteome</keyword>
<proteinExistence type="inferred from homology"/>
<dbReference type="OrthoDB" id="9800940at2"/>
<evidence type="ECO:0000313" key="9">
    <source>
        <dbReference type="EMBL" id="EAZ79181.1"/>
    </source>
</evidence>
<keyword evidence="4 8" id="KW-0479">Metal-binding</keyword>
<feature type="binding site" evidence="8">
    <location>
        <position position="214"/>
    </location>
    <ligand>
        <name>Zn(2+)</name>
        <dbReference type="ChEBI" id="CHEBI:29105"/>
        <label>2</label>
        <note>catalytic</note>
    </ligand>
</feature>
<evidence type="ECO:0000256" key="6">
    <source>
        <dbReference type="ARBA" id="ARBA00022801"/>
    </source>
</evidence>
<evidence type="ECO:0000256" key="8">
    <source>
        <dbReference type="HAMAP-Rule" id="MF_01818"/>
    </source>
</evidence>
<feature type="binding site" evidence="8">
    <location>
        <position position="69"/>
    </location>
    <ligand>
        <name>Zn(2+)</name>
        <dbReference type="ChEBI" id="CHEBI:29105"/>
        <label>2</label>
        <note>catalytic</note>
    </ligand>
</feature>
<dbReference type="InterPro" id="IPR013471">
    <property type="entry name" value="RNase_Z/BN"/>
</dbReference>
<feature type="binding site" evidence="8">
    <location>
        <position position="144"/>
    </location>
    <ligand>
        <name>Zn(2+)</name>
        <dbReference type="ChEBI" id="CHEBI:29105"/>
        <label>1</label>
        <note>catalytic</note>
    </ligand>
</feature>
<keyword evidence="5 8" id="KW-0255">Endonuclease</keyword>
<feature type="binding site" evidence="8">
    <location>
        <position position="272"/>
    </location>
    <ligand>
        <name>Zn(2+)</name>
        <dbReference type="ChEBI" id="CHEBI:29105"/>
        <label>2</label>
        <note>catalytic</note>
    </ligand>
</feature>
<dbReference type="HOGENOM" id="CLU_031317_2_1_10"/>
<dbReference type="AlphaFoldDB" id="A3I2Y2"/>
<dbReference type="NCBIfam" id="TIGR02651">
    <property type="entry name" value="RNase_Z"/>
    <property type="match status" value="1"/>
</dbReference>
<dbReference type="Pfam" id="PF23023">
    <property type="entry name" value="Anti-Pycsar_Apyc1"/>
    <property type="match status" value="1"/>
</dbReference>
<dbReference type="PANTHER" id="PTHR46018:SF2">
    <property type="entry name" value="ZINC PHOSPHODIESTERASE ELAC PROTEIN 1"/>
    <property type="match status" value="1"/>
</dbReference>
<comment type="caution">
    <text evidence="9">The sequence shown here is derived from an EMBL/GenBank/DDBJ whole genome shotgun (WGS) entry which is preliminary data.</text>
</comment>
<dbReference type="EMBL" id="AAXU02000001">
    <property type="protein sequence ID" value="EAZ79181.1"/>
    <property type="molecule type" value="Genomic_DNA"/>
</dbReference>
<organism evidence="9 10">
    <name type="scientific">Algoriphagus machipongonensis</name>
    <dbReference type="NCBI Taxonomy" id="388413"/>
    <lineage>
        <taxon>Bacteria</taxon>
        <taxon>Pseudomonadati</taxon>
        <taxon>Bacteroidota</taxon>
        <taxon>Cytophagia</taxon>
        <taxon>Cytophagales</taxon>
        <taxon>Cyclobacteriaceae</taxon>
        <taxon>Algoriphagus</taxon>
    </lineage>
</organism>
<dbReference type="GO" id="GO:0042781">
    <property type="term" value="F:3'-tRNA processing endoribonuclease activity"/>
    <property type="evidence" value="ECO:0007669"/>
    <property type="project" value="UniProtKB-UniRule"/>
</dbReference>
<comment type="similarity">
    <text evidence="8">Belongs to the RNase Z family.</text>
</comment>
<sequence>MSPDFEVTILGNTSSIPVHGRNHTSQVIRFGQELLLLDCGEGTQIQLRRYKVKPSKISNIFISHLHGDHYLGLVGLLSSFNLAKRTKALTIYGPQGLDEIITTNFRWSNTKLSYPLNFVQTNTQGLNLLFEEPKFQVFSFPLKHRLPTTGFLISEKPGYRNLIKEKIQGQSLSIEAIKSLREGMDYQDENGKWFKVDDFAYPLPTLRKYAFCSDTIFDPSISTYIENVDLLYHESTFTNDDKARAGETFHSTGEQAAQIATMSGAKKLLLGHFSSRYKDLSQMLEEAKTVFPNSILSEEGETYPIL</sequence>
<evidence type="ECO:0000256" key="3">
    <source>
        <dbReference type="ARBA" id="ARBA00022722"/>
    </source>
</evidence>
<feature type="binding site" evidence="8">
    <location>
        <position position="214"/>
    </location>
    <ligand>
        <name>Zn(2+)</name>
        <dbReference type="ChEBI" id="CHEBI:29105"/>
        <label>1</label>
        <note>catalytic</note>
    </ligand>
</feature>
<protein>
    <recommendedName>
        <fullName evidence="8">Ribonuclease Z</fullName>
        <shortName evidence="8">RNase Z</shortName>
        <ecNumber evidence="8">3.1.26.11</ecNumber>
    </recommendedName>
    <alternativeName>
        <fullName evidence="8">tRNA 3 endonuclease</fullName>
    </alternativeName>
    <alternativeName>
        <fullName evidence="8">tRNase Z</fullName>
    </alternativeName>
</protein>
<keyword evidence="3 8" id="KW-0540">Nuclease</keyword>
<evidence type="ECO:0000313" key="10">
    <source>
        <dbReference type="Proteomes" id="UP000003919"/>
    </source>
</evidence>
<dbReference type="SUPFAM" id="SSF56281">
    <property type="entry name" value="Metallo-hydrolase/oxidoreductase"/>
    <property type="match status" value="1"/>
</dbReference>
<name>A3I2Y2_9BACT</name>
<dbReference type="CDD" id="cd07717">
    <property type="entry name" value="RNaseZ_ZiPD-like_MBL-fold"/>
    <property type="match status" value="1"/>
</dbReference>